<accession>A0A812LUW5</accession>
<organism evidence="3 4">
    <name type="scientific">Symbiodinium natans</name>
    <dbReference type="NCBI Taxonomy" id="878477"/>
    <lineage>
        <taxon>Eukaryota</taxon>
        <taxon>Sar</taxon>
        <taxon>Alveolata</taxon>
        <taxon>Dinophyceae</taxon>
        <taxon>Suessiales</taxon>
        <taxon>Symbiodiniaceae</taxon>
        <taxon>Symbiodinium</taxon>
    </lineage>
</organism>
<keyword evidence="1" id="KW-0175">Coiled coil</keyword>
<name>A0A812LUW5_9DINO</name>
<sequence length="818" mass="89704">MRKMMPAARTGGEGEPSAVRTCSWENVKDLPSPHLAVVFMPDRENFAFEPGSSEVQEGPSRAIPREVLSQLTGVPVVITTCFKLSTRLRQRLGSLGRLLLLQETRCPFSSSAGDPDHEFADNSWITAVEGPDALDFVMNLDLCIEAPPALDEDQRLPAVFWGILDLKYDSSKPILERVRVLETGDGRISKFSGDGAALQERLRSRYTSKESVVLRKFHVISADKKLTHDLMELAGYGHIVPGQCCYPRHYTMELADQITTDLDLDDGDKVVLKLCNRSRAAGVIVAPVDELDEVLEEILIPPEKMEAWLQEKLRPLQEGKKAAGDFDLAMTSEGTTQAPRVLPPFPGDEILLGAAVMPGGVGGIDEDGEDARRDLGELSLTPATALASDAVIHVVDDAEADAAAAAALAAATGPLPLPDAKRSRRAGAGEALPAFGVPPHVPSYDIAREDASEEGPLFRGAGPPLQVAHPPPAKAPTRSMLTDEPVPPPWVVALQTSMQSMHSKQDQVAGSVEQLGRELGVQAKRLDVLRGTVEEHARQHRDSQERIQALEAQVQQSVTLSQLQDIEAQMRDLRDLETRLRELQDQVNHLPVSGPQTPRMNGSPKDIEAELQVVVGGWSEAPRYAAEREVRSLFHECGVYDALADLWAPGQRTNFVRATLRFPSDCKSLPAKSNYQVDILKRLKQDRWTSAVEGSKGSFLWVSRHRTLEERHKIRAILQCKDFYDAIRRKMPEKAIPQPEFDWRGKVFVGRHQMLLAPSPGPSHSPPTAHDLALTDARGGYTGWAVSAARFALVSGLNEADLFAAWQEHGPLSGKDRS</sequence>
<keyword evidence="4" id="KW-1185">Reference proteome</keyword>
<comment type="caution">
    <text evidence="3">The sequence shown here is derived from an EMBL/GenBank/DDBJ whole genome shotgun (WGS) entry which is preliminary data.</text>
</comment>
<feature type="coiled-coil region" evidence="1">
    <location>
        <begin position="533"/>
        <end position="586"/>
    </location>
</feature>
<evidence type="ECO:0000256" key="2">
    <source>
        <dbReference type="SAM" id="MobiDB-lite"/>
    </source>
</evidence>
<dbReference type="EMBL" id="CAJNDS010001202">
    <property type="protein sequence ID" value="CAE7251527.1"/>
    <property type="molecule type" value="Genomic_DNA"/>
</dbReference>
<dbReference type="AlphaFoldDB" id="A0A812LUW5"/>
<reference evidence="3" key="1">
    <citation type="submission" date="2021-02" db="EMBL/GenBank/DDBJ databases">
        <authorList>
            <person name="Dougan E. K."/>
            <person name="Rhodes N."/>
            <person name="Thang M."/>
            <person name="Chan C."/>
        </authorList>
    </citation>
    <scope>NUCLEOTIDE SEQUENCE</scope>
</reference>
<evidence type="ECO:0000256" key="1">
    <source>
        <dbReference type="SAM" id="Coils"/>
    </source>
</evidence>
<dbReference type="Proteomes" id="UP000604046">
    <property type="component" value="Unassembled WGS sequence"/>
</dbReference>
<protein>
    <submittedName>
        <fullName evidence="3">Uncharacterized protein</fullName>
    </submittedName>
</protein>
<evidence type="ECO:0000313" key="3">
    <source>
        <dbReference type="EMBL" id="CAE7251527.1"/>
    </source>
</evidence>
<gene>
    <name evidence="3" type="ORF">SNAT2548_LOCUS12471</name>
</gene>
<evidence type="ECO:0000313" key="4">
    <source>
        <dbReference type="Proteomes" id="UP000604046"/>
    </source>
</evidence>
<feature type="region of interest" description="Disordered" evidence="2">
    <location>
        <begin position="462"/>
        <end position="484"/>
    </location>
</feature>
<proteinExistence type="predicted"/>